<sequence>MQAKLTLKMDKDVIDSMKRYAANNNKSLSRLVEDFFKTSIGETQQTIVLSPLVKELTGIISEADIEKSNYIDYLEKKYD</sequence>
<dbReference type="AlphaFoldDB" id="A0AA87TFI7"/>
<name>A0AA87TFI7_TREMD</name>
<reference evidence="1 2" key="1">
    <citation type="submission" date="2013-04" db="EMBL/GenBank/DDBJ databases">
        <title>The Genome Sequence of Treponema medium ATCC 700293.</title>
        <authorList>
            <consortium name="The Broad Institute Genomics Platform"/>
            <person name="Earl A."/>
            <person name="Ward D."/>
            <person name="Feldgarden M."/>
            <person name="Gevers D."/>
            <person name="Leonetti C."/>
            <person name="Blanton J.M."/>
            <person name="Dewhirst F.E."/>
            <person name="Izard J."/>
            <person name="Walker B."/>
            <person name="Young S."/>
            <person name="Zeng Q."/>
            <person name="Gargeya S."/>
            <person name="Fitzgerald M."/>
            <person name="Haas B."/>
            <person name="Abouelleil A."/>
            <person name="Allen A.W."/>
            <person name="Alvarado L."/>
            <person name="Arachchi H.M."/>
            <person name="Berlin A.M."/>
            <person name="Chapman S.B."/>
            <person name="Gainer-Dewar J."/>
            <person name="Goldberg J."/>
            <person name="Griggs A."/>
            <person name="Gujja S."/>
            <person name="Hansen M."/>
            <person name="Howarth C."/>
            <person name="Imamovic A."/>
            <person name="Ireland A."/>
            <person name="Larimer J."/>
            <person name="McCowan C."/>
            <person name="Murphy C."/>
            <person name="Pearson M."/>
            <person name="Poon T.W."/>
            <person name="Priest M."/>
            <person name="Roberts A."/>
            <person name="Saif S."/>
            <person name="Shea T."/>
            <person name="Sisk P."/>
            <person name="Sykes S."/>
            <person name="Wortman J."/>
            <person name="Nusbaum C."/>
            <person name="Birren B."/>
        </authorList>
    </citation>
    <scope>NUCLEOTIDE SEQUENCE [LARGE SCALE GENOMIC DNA]</scope>
    <source>
        <strain evidence="1 2">ATCC 700293</strain>
    </source>
</reference>
<gene>
    <name evidence="1" type="ORF">HMPREF9195_00303</name>
</gene>
<organism evidence="1 2">
    <name type="scientific">Treponema medium ATCC 700293</name>
    <dbReference type="NCBI Taxonomy" id="1125700"/>
    <lineage>
        <taxon>Bacteria</taxon>
        <taxon>Pseudomonadati</taxon>
        <taxon>Spirochaetota</taxon>
        <taxon>Spirochaetia</taxon>
        <taxon>Spirochaetales</taxon>
        <taxon>Treponemataceae</taxon>
        <taxon>Treponema</taxon>
    </lineage>
</organism>
<dbReference type="RefSeq" id="WP_016522299.1">
    <property type="nucleotide sequence ID" value="NZ_KE332517.1"/>
</dbReference>
<proteinExistence type="predicted"/>
<dbReference type="Pfam" id="PF19891">
    <property type="entry name" value="DUF6364"/>
    <property type="match status" value="1"/>
</dbReference>
<protein>
    <recommendedName>
        <fullName evidence="3">Antitoxin</fullName>
    </recommendedName>
</protein>
<evidence type="ECO:0000313" key="1">
    <source>
        <dbReference type="EMBL" id="EPF29600.1"/>
    </source>
</evidence>
<accession>A0AA87TFI7</accession>
<dbReference type="InterPro" id="IPR045944">
    <property type="entry name" value="DUF6364"/>
</dbReference>
<evidence type="ECO:0000313" key="2">
    <source>
        <dbReference type="Proteomes" id="UP000014634"/>
    </source>
</evidence>
<dbReference type="EMBL" id="ATFE01000003">
    <property type="protein sequence ID" value="EPF29600.1"/>
    <property type="molecule type" value="Genomic_DNA"/>
</dbReference>
<comment type="caution">
    <text evidence="1">The sequence shown here is derived from an EMBL/GenBank/DDBJ whole genome shotgun (WGS) entry which is preliminary data.</text>
</comment>
<evidence type="ECO:0008006" key="3">
    <source>
        <dbReference type="Google" id="ProtNLM"/>
    </source>
</evidence>
<dbReference type="Proteomes" id="UP000014634">
    <property type="component" value="Unassembled WGS sequence"/>
</dbReference>